<dbReference type="Pfam" id="PF07606">
    <property type="entry name" value="DUF1569"/>
    <property type="match status" value="1"/>
</dbReference>
<accession>A0A0A2MM90</accession>
<protein>
    <recommendedName>
        <fullName evidence="3">DUF1569 domain-containing protein</fullName>
    </recommendedName>
</protein>
<evidence type="ECO:0008006" key="3">
    <source>
        <dbReference type="Google" id="ProtNLM"/>
    </source>
</evidence>
<dbReference type="OrthoDB" id="2599194at2"/>
<dbReference type="InterPro" id="IPR011463">
    <property type="entry name" value="DUF1569"/>
</dbReference>
<comment type="caution">
    <text evidence="1">The sequence shown here is derived from an EMBL/GenBank/DDBJ whole genome shotgun (WGS) entry which is preliminary data.</text>
</comment>
<gene>
    <name evidence="1" type="ORF">Q766_07340</name>
</gene>
<evidence type="ECO:0000313" key="2">
    <source>
        <dbReference type="Proteomes" id="UP000030111"/>
    </source>
</evidence>
<evidence type="ECO:0000313" key="1">
    <source>
        <dbReference type="EMBL" id="KGO93757.1"/>
    </source>
</evidence>
<keyword evidence="2" id="KW-1185">Reference proteome</keyword>
<dbReference type="EMBL" id="JRLY01000004">
    <property type="protein sequence ID" value="KGO93757.1"/>
    <property type="molecule type" value="Genomic_DNA"/>
</dbReference>
<reference evidence="1 2" key="1">
    <citation type="submission" date="2013-09" db="EMBL/GenBank/DDBJ databases">
        <authorList>
            <person name="Zeng Z."/>
            <person name="Chen C."/>
        </authorList>
    </citation>
    <scope>NUCLEOTIDE SEQUENCE [LARGE SCALE GENOMIC DNA]</scope>
    <source>
        <strain evidence="1 2">WB 4.1-42</strain>
    </source>
</reference>
<proteinExistence type="predicted"/>
<dbReference type="AlphaFoldDB" id="A0A0A2MM90"/>
<organism evidence="1 2">
    <name type="scientific">Flavobacterium subsaxonicum WB 4.1-42 = DSM 21790</name>
    <dbReference type="NCBI Taxonomy" id="1121898"/>
    <lineage>
        <taxon>Bacteria</taxon>
        <taxon>Pseudomonadati</taxon>
        <taxon>Bacteroidota</taxon>
        <taxon>Flavobacteriia</taxon>
        <taxon>Flavobacteriales</taxon>
        <taxon>Flavobacteriaceae</taxon>
        <taxon>Flavobacterium</taxon>
    </lineage>
</organism>
<name>A0A0A2MM90_9FLAO</name>
<dbReference type="eggNOG" id="ENOG502ZRUR">
    <property type="taxonomic scope" value="Bacteria"/>
</dbReference>
<dbReference type="RefSeq" id="WP_026991667.1">
    <property type="nucleotide sequence ID" value="NZ_JRLY01000004.1"/>
</dbReference>
<dbReference type="Proteomes" id="UP000030111">
    <property type="component" value="Unassembled WGS sequence"/>
</dbReference>
<dbReference type="STRING" id="1121898.GCA_000422725_00185"/>
<sequence length="149" mass="17370">MESLYDPKGNQNILDRIDQLNPMTLSQWGVMTVSQMMQHCQEPIKMAFGILHVKPHWKSYFFASSYRKKLNSAKLFHKDQSTIQEFIIKYEPKFDVAKDGLKALVATFAKDGHAAIKATRHPLLGEMTYAEWDILQWKHLDYHLKQFGV</sequence>